<gene>
    <name evidence="3" type="ORF">llap_6992</name>
</gene>
<dbReference type="Proteomes" id="UP000233556">
    <property type="component" value="Unassembled WGS sequence"/>
</dbReference>
<dbReference type="GO" id="GO:0003964">
    <property type="term" value="F:RNA-directed DNA polymerase activity"/>
    <property type="evidence" value="ECO:0007669"/>
    <property type="project" value="UniProtKB-KW"/>
</dbReference>
<keyword evidence="1" id="KW-0472">Membrane</keyword>
<keyword evidence="1" id="KW-0812">Transmembrane</keyword>
<protein>
    <submittedName>
        <fullName evidence="3">Rna-directed dna polymerase from mobile element jockey-like</fullName>
    </submittedName>
</protein>
<evidence type="ECO:0000313" key="3">
    <source>
        <dbReference type="EMBL" id="PKU42692.1"/>
    </source>
</evidence>
<dbReference type="EMBL" id="KZ505968">
    <property type="protein sequence ID" value="PKU42692.1"/>
    <property type="molecule type" value="Genomic_DNA"/>
</dbReference>
<evidence type="ECO:0000259" key="2">
    <source>
        <dbReference type="Pfam" id="PF00078"/>
    </source>
</evidence>
<name>A0A2I0U9H8_LIMLA</name>
<dbReference type="InterPro" id="IPR000477">
    <property type="entry name" value="RT_dom"/>
</dbReference>
<feature type="domain" description="Reverse transcriptase" evidence="2">
    <location>
        <begin position="216"/>
        <end position="309"/>
    </location>
</feature>
<keyword evidence="3" id="KW-0548">Nucleotidyltransferase</keyword>
<feature type="transmembrane region" description="Helical" evidence="1">
    <location>
        <begin position="144"/>
        <end position="169"/>
    </location>
</feature>
<organism evidence="3 4">
    <name type="scientific">Limosa lapponica baueri</name>
    <dbReference type="NCBI Taxonomy" id="1758121"/>
    <lineage>
        <taxon>Eukaryota</taxon>
        <taxon>Metazoa</taxon>
        <taxon>Chordata</taxon>
        <taxon>Craniata</taxon>
        <taxon>Vertebrata</taxon>
        <taxon>Euteleostomi</taxon>
        <taxon>Archelosauria</taxon>
        <taxon>Archosauria</taxon>
        <taxon>Dinosauria</taxon>
        <taxon>Saurischia</taxon>
        <taxon>Theropoda</taxon>
        <taxon>Coelurosauria</taxon>
        <taxon>Aves</taxon>
        <taxon>Neognathae</taxon>
        <taxon>Neoaves</taxon>
        <taxon>Charadriiformes</taxon>
        <taxon>Scolopacidae</taxon>
        <taxon>Limosa</taxon>
    </lineage>
</organism>
<keyword evidence="4" id="KW-1185">Reference proteome</keyword>
<dbReference type="AlphaFoldDB" id="A0A2I0U9H8"/>
<keyword evidence="3" id="KW-0808">Transferase</keyword>
<keyword evidence="1" id="KW-1133">Transmembrane helix</keyword>
<accession>A0A2I0U9H8</accession>
<dbReference type="Pfam" id="PF00078">
    <property type="entry name" value="RVT_1"/>
    <property type="match status" value="1"/>
</dbReference>
<keyword evidence="3" id="KW-0695">RNA-directed DNA polymerase</keyword>
<reference evidence="4" key="1">
    <citation type="submission" date="2017-11" db="EMBL/GenBank/DDBJ databases">
        <authorList>
            <person name="Lima N.C."/>
            <person name="Parody-Merino A.M."/>
            <person name="Battley P.F."/>
            <person name="Fidler A.E."/>
            <person name="Prosdocimi F."/>
        </authorList>
    </citation>
    <scope>NUCLEOTIDE SEQUENCE [LARGE SCALE GENOMIC DNA]</scope>
</reference>
<dbReference type="PANTHER" id="PTHR33332">
    <property type="entry name" value="REVERSE TRANSCRIPTASE DOMAIN-CONTAINING PROTEIN"/>
    <property type="match status" value="1"/>
</dbReference>
<evidence type="ECO:0000256" key="1">
    <source>
        <dbReference type="SAM" id="Phobius"/>
    </source>
</evidence>
<dbReference type="OrthoDB" id="416454at2759"/>
<proteinExistence type="predicted"/>
<sequence>MVEESGREMLLSFSISAKLAGLLLAVDQAGILSNVEIVSSEIVFSSQASFLTLVLSISLLDGDGMKHQDLIGLFPCPEQPIAGEVMYNHIDLAYAVPPTEAIPDLSSSPKLPQFCCIPSEMGRLKLHAASKTQEHSGFVLQHRVALFPFLAIAYGLLAFLVVLSNGLVLSQDHQNIGISFWSAHHQPEAIISHTAFQTKSHPFMETGGCSVSLTRRSVSFTSVSGKIMEQILLESLLRHMKNKEVIGDSQHGFTKGKSCLTDLVAFCDGATALVDKGRATDVIYLDLCKAFDTVPHNILVYKLEIHGFDGWTIHG</sequence>
<reference evidence="4" key="2">
    <citation type="submission" date="2017-12" db="EMBL/GenBank/DDBJ databases">
        <title>Genome sequence of the Bar-tailed Godwit (Limosa lapponica baueri).</title>
        <authorList>
            <person name="Lima N.C.B."/>
            <person name="Parody-Merino A.M."/>
            <person name="Battley P.F."/>
            <person name="Fidler A.E."/>
            <person name="Prosdocimi F."/>
        </authorList>
    </citation>
    <scope>NUCLEOTIDE SEQUENCE [LARGE SCALE GENOMIC DNA]</scope>
</reference>
<evidence type="ECO:0000313" key="4">
    <source>
        <dbReference type="Proteomes" id="UP000233556"/>
    </source>
</evidence>